<keyword evidence="2" id="KW-1185">Reference proteome</keyword>
<dbReference type="Gramene" id="TraesCS4A03G1189900.1">
    <property type="protein sequence ID" value="TraesCS4A03G1189900.1.CDS"/>
    <property type="gene ID" value="TraesCS4A03G1189900"/>
</dbReference>
<organism evidence="1">
    <name type="scientific">Triticum aestivum</name>
    <name type="common">Wheat</name>
    <dbReference type="NCBI Taxonomy" id="4565"/>
    <lineage>
        <taxon>Eukaryota</taxon>
        <taxon>Viridiplantae</taxon>
        <taxon>Streptophyta</taxon>
        <taxon>Embryophyta</taxon>
        <taxon>Tracheophyta</taxon>
        <taxon>Spermatophyta</taxon>
        <taxon>Magnoliopsida</taxon>
        <taxon>Liliopsida</taxon>
        <taxon>Poales</taxon>
        <taxon>Poaceae</taxon>
        <taxon>BOP clade</taxon>
        <taxon>Pooideae</taxon>
        <taxon>Triticodae</taxon>
        <taxon>Triticeae</taxon>
        <taxon>Triticinae</taxon>
        <taxon>Triticum</taxon>
    </lineage>
</organism>
<dbReference type="Proteomes" id="UP000019116">
    <property type="component" value="Chromosome 4A"/>
</dbReference>
<sequence>MGERVCAGDLIRVYKGERRSEVRLLPRRGQIRLRIAHDTLRRFGAPPDYVAASCSGSQVNVSDSVHVRICCEPFPPLHIMVWAS</sequence>
<accession>A0A3B6I740</accession>
<dbReference type="EnsemblPlants" id="TraesCS4A02G473000.1">
    <property type="protein sequence ID" value="TraesCS4A02G473000.1"/>
    <property type="gene ID" value="TraesCS4A02G473000"/>
</dbReference>
<proteinExistence type="predicted"/>
<evidence type="ECO:0000313" key="2">
    <source>
        <dbReference type="Proteomes" id="UP000019116"/>
    </source>
</evidence>
<evidence type="ECO:0000313" key="1">
    <source>
        <dbReference type="EnsemblPlants" id="TraesCS4A02G473000.1"/>
    </source>
</evidence>
<dbReference type="Gramene" id="TraesCS4A02G473000.1">
    <property type="protein sequence ID" value="TraesCS4A02G473000.1"/>
    <property type="gene ID" value="TraesCS4A02G473000"/>
</dbReference>
<dbReference type="AlphaFoldDB" id="A0A3B6I740"/>
<reference evidence="1" key="2">
    <citation type="submission" date="2018-10" db="UniProtKB">
        <authorList>
            <consortium name="EnsemblPlants"/>
        </authorList>
    </citation>
    <scope>IDENTIFICATION</scope>
</reference>
<dbReference type="Gramene" id="TraesCAD_scaffold_002728_01G000100.1">
    <property type="protein sequence ID" value="TraesCAD_scaffold_002728_01G000100.1"/>
    <property type="gene ID" value="TraesCAD_scaffold_002728_01G000100"/>
</dbReference>
<protein>
    <submittedName>
        <fullName evidence="1">Uncharacterized protein</fullName>
    </submittedName>
</protein>
<name>A0A3B6I740_WHEAT</name>
<reference evidence="1" key="1">
    <citation type="submission" date="2018-08" db="EMBL/GenBank/DDBJ databases">
        <authorList>
            <person name="Rossello M."/>
        </authorList>
    </citation>
    <scope>NUCLEOTIDE SEQUENCE [LARGE SCALE GENOMIC DNA]</scope>
    <source>
        <strain evidence="1">cv. Chinese Spring</strain>
    </source>
</reference>